<dbReference type="PANTHER" id="PTHR23062">
    <property type="entry name" value="HYPOTHETICAL PROTEIN C.ELEGANS"/>
    <property type="match status" value="1"/>
</dbReference>
<dbReference type="STRING" id="1611254.A0A2G5VQ64"/>
<gene>
    <name evidence="3" type="primary">Cnig_chr_I.g3400</name>
    <name evidence="3" type="ORF">B9Z55_003400</name>
</gene>
<protein>
    <recommendedName>
        <fullName evidence="2">DUF7154 domain-containing protein</fullName>
    </recommendedName>
</protein>
<evidence type="ECO:0000256" key="1">
    <source>
        <dbReference type="SAM" id="SignalP"/>
    </source>
</evidence>
<evidence type="ECO:0000313" key="3">
    <source>
        <dbReference type="EMBL" id="PIC53924.1"/>
    </source>
</evidence>
<feature type="domain" description="DUF7154" evidence="2">
    <location>
        <begin position="331"/>
        <end position="442"/>
    </location>
</feature>
<accession>A0A2G5VQ64</accession>
<organism evidence="3 4">
    <name type="scientific">Caenorhabditis nigoni</name>
    <dbReference type="NCBI Taxonomy" id="1611254"/>
    <lineage>
        <taxon>Eukaryota</taxon>
        <taxon>Metazoa</taxon>
        <taxon>Ecdysozoa</taxon>
        <taxon>Nematoda</taxon>
        <taxon>Chromadorea</taxon>
        <taxon>Rhabditida</taxon>
        <taxon>Rhabditina</taxon>
        <taxon>Rhabditomorpha</taxon>
        <taxon>Rhabditoidea</taxon>
        <taxon>Rhabditidae</taxon>
        <taxon>Peloderinae</taxon>
        <taxon>Caenorhabditis</taxon>
    </lineage>
</organism>
<dbReference type="Proteomes" id="UP000230233">
    <property type="component" value="Chromosome I"/>
</dbReference>
<dbReference type="Pfam" id="PF23673">
    <property type="entry name" value="DUF7154"/>
    <property type="match status" value="1"/>
</dbReference>
<dbReference type="OrthoDB" id="5882153at2759"/>
<dbReference type="GO" id="GO:0045087">
    <property type="term" value="P:innate immune response"/>
    <property type="evidence" value="ECO:0007669"/>
    <property type="project" value="TreeGrafter"/>
</dbReference>
<proteinExistence type="predicted"/>
<reference evidence="4" key="1">
    <citation type="submission" date="2017-10" db="EMBL/GenBank/DDBJ databases">
        <title>Rapid genome shrinkage in a self-fertile nematode reveals novel sperm competition proteins.</title>
        <authorList>
            <person name="Yin D."/>
            <person name="Schwarz E.M."/>
            <person name="Thomas C.G."/>
            <person name="Felde R.L."/>
            <person name="Korf I.F."/>
            <person name="Cutter A.D."/>
            <person name="Schartner C.M."/>
            <person name="Ralston E.J."/>
            <person name="Meyer B.J."/>
            <person name="Haag E.S."/>
        </authorList>
    </citation>
    <scope>NUCLEOTIDE SEQUENCE [LARGE SCALE GENOMIC DNA]</scope>
    <source>
        <strain evidence="4">JU1422</strain>
    </source>
</reference>
<name>A0A2G5VQ64_9PELO</name>
<keyword evidence="1" id="KW-0732">Signal</keyword>
<evidence type="ECO:0000259" key="2">
    <source>
        <dbReference type="Pfam" id="PF23673"/>
    </source>
</evidence>
<feature type="signal peptide" evidence="1">
    <location>
        <begin position="1"/>
        <end position="17"/>
    </location>
</feature>
<dbReference type="InterPro" id="IPR055578">
    <property type="entry name" value="DUF7154"/>
</dbReference>
<keyword evidence="4" id="KW-1185">Reference proteome</keyword>
<dbReference type="EMBL" id="PDUG01000001">
    <property type="protein sequence ID" value="PIC53924.1"/>
    <property type="molecule type" value="Genomic_DNA"/>
</dbReference>
<feature type="chain" id="PRO_5013559448" description="DUF7154 domain-containing protein" evidence="1">
    <location>
        <begin position="18"/>
        <end position="454"/>
    </location>
</feature>
<dbReference type="PANTHER" id="PTHR23062:SF3">
    <property type="entry name" value="ANF_RECEPTOR DOMAIN-CONTAINING PROTEIN-RELATED"/>
    <property type="match status" value="1"/>
</dbReference>
<sequence>MKLLILLLPALFLTANGCLRIFGKTATCACKTLKMDKSNIEENEVKDNALYDMILRTAMKAPEMLIDDCSVHVYCEGRTELYIFDTDKGAKTGVSALNASCDPYQQKWQLDLGNGIEQYKELKAVCVFKGTEHKCLTTNPTTILFAYSNDLDYIEVEDMYTWFEGPITYNEEDKYYEMAIARFDTKTKEDIAFFQNITLLENYQSAHDHMNKLKVDPSLSFDSSETGSDVLDMLERYIDSGNPLVCGSRAVILMKRSPNEVEISKIVRKIRQYHIELIFAVEDPSSGGLHPETLYNLAAKTNGFCSFSSELIWAIATLPQITNPYIHYSLNVKVSGTGTMVLPSITLKKRMTLVFYLAVQSTATTTSFQNFTIRYVNTNEFSNSYGRIREDHLKPGSYDGYETSLNSFRTVYFLLNAEASTYDMNLEYGYSMEDTILFRLTSNEPINDWMPFQD</sequence>
<comment type="caution">
    <text evidence="3">The sequence shown here is derived from an EMBL/GenBank/DDBJ whole genome shotgun (WGS) entry which is preliminary data.</text>
</comment>
<evidence type="ECO:0000313" key="4">
    <source>
        <dbReference type="Proteomes" id="UP000230233"/>
    </source>
</evidence>
<dbReference type="AlphaFoldDB" id="A0A2G5VQ64"/>